<comment type="caution">
    <text evidence="3">The sequence shown here is derived from an EMBL/GenBank/DDBJ whole genome shotgun (WGS) entry which is preliminary data.</text>
</comment>
<dbReference type="EMBL" id="LYBW01000035">
    <property type="protein sequence ID" value="ODR93041.1"/>
    <property type="molecule type" value="Genomic_DNA"/>
</dbReference>
<dbReference type="PANTHER" id="PTHR12227">
    <property type="entry name" value="GLYCERATE KINASE"/>
    <property type="match status" value="1"/>
</dbReference>
<dbReference type="Pfam" id="PF13660">
    <property type="entry name" value="DUF4147"/>
    <property type="match status" value="1"/>
</dbReference>
<name>A0A1E3VIN2_9HYPH</name>
<dbReference type="Gene3D" id="3.40.50.10180">
    <property type="entry name" value="Glycerate kinase, MOFRL-like N-terminal domain"/>
    <property type="match status" value="1"/>
</dbReference>
<reference evidence="4" key="1">
    <citation type="submission" date="2016-05" db="EMBL/GenBank/DDBJ databases">
        <authorList>
            <person name="Li Y."/>
        </authorList>
    </citation>
    <scope>NUCLEOTIDE SEQUENCE [LARGE SCALE GENOMIC DNA]</scope>
    <source>
        <strain evidence="4">YIC4027</strain>
    </source>
</reference>
<dbReference type="Gene3D" id="3.40.1480.10">
    <property type="entry name" value="MOFRL domain"/>
    <property type="match status" value="1"/>
</dbReference>
<proteinExistence type="predicted"/>
<dbReference type="GO" id="GO:0008887">
    <property type="term" value="F:glycerate kinase activity"/>
    <property type="evidence" value="ECO:0007669"/>
    <property type="project" value="InterPro"/>
</dbReference>
<keyword evidence="4" id="KW-1185">Reference proteome</keyword>
<evidence type="ECO:0000259" key="1">
    <source>
        <dbReference type="Pfam" id="PF05161"/>
    </source>
</evidence>
<dbReference type="PANTHER" id="PTHR12227:SF0">
    <property type="entry name" value="GLYCERATE KINASE"/>
    <property type="match status" value="1"/>
</dbReference>
<dbReference type="STRING" id="1752398.A8M32_02110"/>
<dbReference type="InterPro" id="IPR025286">
    <property type="entry name" value="MOFRL_assoc_dom"/>
</dbReference>
<feature type="domain" description="MOFRL" evidence="1">
    <location>
        <begin position="318"/>
        <end position="425"/>
    </location>
</feature>
<organism evidence="3 4">
    <name type="scientific">Sinorhizobium alkalisoli</name>
    <dbReference type="NCBI Taxonomy" id="1752398"/>
    <lineage>
        <taxon>Bacteria</taxon>
        <taxon>Pseudomonadati</taxon>
        <taxon>Pseudomonadota</taxon>
        <taxon>Alphaproteobacteria</taxon>
        <taxon>Hyphomicrobiales</taxon>
        <taxon>Rhizobiaceae</taxon>
        <taxon>Sinorhizobium/Ensifer group</taxon>
        <taxon>Sinorhizobium</taxon>
    </lineage>
</organism>
<evidence type="ECO:0000313" key="3">
    <source>
        <dbReference type="EMBL" id="ODR93041.1"/>
    </source>
</evidence>
<dbReference type="InterPro" id="IPR037035">
    <property type="entry name" value="GK-like_C_sf"/>
</dbReference>
<dbReference type="GO" id="GO:0005737">
    <property type="term" value="C:cytoplasm"/>
    <property type="evidence" value="ECO:0007669"/>
    <property type="project" value="TreeGrafter"/>
</dbReference>
<dbReference type="Proteomes" id="UP000094342">
    <property type="component" value="Unassembled WGS sequence"/>
</dbReference>
<accession>A0A1E3VIN2</accession>
<dbReference type="InterPro" id="IPR038614">
    <property type="entry name" value="GK_N_sf"/>
</dbReference>
<dbReference type="SUPFAM" id="SSF82544">
    <property type="entry name" value="GckA/TtuD-like"/>
    <property type="match status" value="1"/>
</dbReference>
<sequence length="432" mass="45186">MIADHAAPVVSVLRQQAIALFREGVAASDPERAVTSALAGRLDAIAAARRVILIAFGKAACLMTRAALPFVRDKLHCAHAVTNQENLEDIEGVHVIAGGHPLPNEGSIAGAYAIERAARAAEPGDLLLVLVSGGGSALICAPAPGLSLADKIALNDALIRCGAEINEINAVRRRFSRLKGGRLAQLATGARILSLILSDVPGDDVGTIASGPTAQPSATATEILTILDRYGLRDSLPATIRSQVDHLVRDQAKEFDHVENVIIGSNSISLERVVKSARASYPIVVKAGDWLSGDVSEVAETMHRRAIDASNQCGGPIAIVAGGEPTVRVTGTGIGGRNQELVLRFALRNELTAIKRPWVFLSGGTDGRDGPTDAAGGIVDPSSTSRMRNIGCNPRALLENNDSYRALDSSGDLLITGATGTNVADLQILLMR</sequence>
<dbReference type="InterPro" id="IPR007835">
    <property type="entry name" value="MOFRL"/>
</dbReference>
<gene>
    <name evidence="3" type="ORF">A8M32_02110</name>
</gene>
<evidence type="ECO:0000259" key="2">
    <source>
        <dbReference type="Pfam" id="PF13660"/>
    </source>
</evidence>
<dbReference type="Pfam" id="PF05161">
    <property type="entry name" value="MOFRL"/>
    <property type="match status" value="1"/>
</dbReference>
<evidence type="ECO:0000313" key="4">
    <source>
        <dbReference type="Proteomes" id="UP000094342"/>
    </source>
</evidence>
<protein>
    <recommendedName>
        <fullName evidence="5">D-glycerate 2-kinase</fullName>
    </recommendedName>
</protein>
<dbReference type="AlphaFoldDB" id="A0A1E3VIN2"/>
<dbReference type="InterPro" id="IPR039760">
    <property type="entry name" value="MOFRL_protein"/>
</dbReference>
<feature type="domain" description="MOFRL-associated" evidence="2">
    <location>
        <begin position="18"/>
        <end position="242"/>
    </location>
</feature>
<evidence type="ECO:0008006" key="5">
    <source>
        <dbReference type="Google" id="ProtNLM"/>
    </source>
</evidence>
<dbReference type="OrthoDB" id="9766552at2"/>